<evidence type="ECO:0000259" key="7">
    <source>
        <dbReference type="Pfam" id="PF01266"/>
    </source>
</evidence>
<dbReference type="GO" id="GO:0004368">
    <property type="term" value="F:glycerol-3-phosphate dehydrogenase (quinone) activity"/>
    <property type="evidence" value="ECO:0007669"/>
    <property type="project" value="UniProtKB-EC"/>
</dbReference>
<evidence type="ECO:0000313" key="9">
    <source>
        <dbReference type="EMBL" id="PKR58128.1"/>
    </source>
</evidence>
<evidence type="ECO:0000256" key="6">
    <source>
        <dbReference type="RuleBase" id="RU361217"/>
    </source>
</evidence>
<feature type="domain" description="FAD dependent oxidoreductase" evidence="7">
    <location>
        <begin position="6"/>
        <end position="327"/>
    </location>
</feature>
<dbReference type="EMBL" id="NXGX01000004">
    <property type="protein sequence ID" value="PKR58128.1"/>
    <property type="molecule type" value="Genomic_DNA"/>
</dbReference>
<evidence type="ECO:0000256" key="3">
    <source>
        <dbReference type="ARBA" id="ARBA00022630"/>
    </source>
</evidence>
<comment type="cofactor">
    <cofactor evidence="1 6">
        <name>FAD</name>
        <dbReference type="ChEBI" id="CHEBI:57692"/>
    </cofactor>
</comment>
<organism evidence="9 10">
    <name type="scientific">Thalassospira lohafexi</name>
    <dbReference type="NCBI Taxonomy" id="744227"/>
    <lineage>
        <taxon>Bacteria</taxon>
        <taxon>Pseudomonadati</taxon>
        <taxon>Pseudomonadota</taxon>
        <taxon>Alphaproteobacteria</taxon>
        <taxon>Rhodospirillales</taxon>
        <taxon>Thalassospiraceae</taxon>
        <taxon>Thalassospira</taxon>
    </lineage>
</organism>
<dbReference type="GO" id="GO:0009331">
    <property type="term" value="C:glycerol-3-phosphate dehydrogenase (FAD) complex"/>
    <property type="evidence" value="ECO:0007669"/>
    <property type="project" value="UniProtKB-UniRule"/>
</dbReference>
<proteinExistence type="inferred from homology"/>
<accession>A0A2N3L5Q3</accession>
<reference evidence="9 10" key="1">
    <citation type="submission" date="2017-09" db="EMBL/GenBank/DDBJ databases">
        <title>Biodiversity and function of Thalassospira species in the particle-attached aromatic-hydrocarbon-degrading consortia from the surface seawater of the China South Sea.</title>
        <authorList>
            <person name="Dong C."/>
            <person name="Lai Q."/>
            <person name="Shao Z."/>
        </authorList>
    </citation>
    <scope>NUCLEOTIDE SEQUENCE [LARGE SCALE GENOMIC DNA]</scope>
    <source>
        <strain evidence="9 10">139Z-12</strain>
    </source>
</reference>
<dbReference type="InterPro" id="IPR031656">
    <property type="entry name" value="DAO_C"/>
</dbReference>
<sequence>MTRTYDLLVVGGGINGAGIARDAAGRGLSVLLVEQRDLASATSSSSTKLIHGGLRYLEHYEFRLVREALQEREVLLSAAPHIIWPLTFVLPHHKGLRPKWMLRAGLFLYDHLARRKRLPGSRSVSLNGTPEGDPLKATFGSGFSYSDCWVDDARLVVLNAQDAQAHGAEIRTRTQCKSLVRHADHWNAQLSQDDGSTQVVRARSVVNAAGPWVTEMVQNAGLGDKAAGLRLVKGSHIIVPRIHDHDHCYIFQNGDGRIAFAIPYQREYTLIGTTDIPYDGDPAKVKISSDEIDYLLELVNGYLAKPVTRDEIVWDYAGVRPLYDDKNANASAVTRDYVFDLDTGDTENAPAILSIYGGKITTYRRLAEHAMQKLGPVLGNTAPDWTASAILPGGDMEDGDFDRFLATAKARLDWVPDALLHRLARCYGTALYKIIGDASEISQLGQEVAPNLYECELLYLIANEWATTTDDVLWRRTKLGLGMQSDQVDAVTHWFATQARLGQAAQ</sequence>
<dbReference type="InterPro" id="IPR038299">
    <property type="entry name" value="DAO_C_sf"/>
</dbReference>
<dbReference type="NCBIfam" id="NF008899">
    <property type="entry name" value="PRK12266.1"/>
    <property type="match status" value="1"/>
</dbReference>
<evidence type="ECO:0000256" key="1">
    <source>
        <dbReference type="ARBA" id="ARBA00001974"/>
    </source>
</evidence>
<keyword evidence="10" id="KW-1185">Reference proteome</keyword>
<dbReference type="PROSITE" id="PS00977">
    <property type="entry name" value="FAD_G3PDH_1"/>
    <property type="match status" value="1"/>
</dbReference>
<dbReference type="GO" id="GO:0046168">
    <property type="term" value="P:glycerol-3-phosphate catabolic process"/>
    <property type="evidence" value="ECO:0007669"/>
    <property type="project" value="TreeGrafter"/>
</dbReference>
<dbReference type="InterPro" id="IPR000447">
    <property type="entry name" value="G3P_DH_FAD-dep"/>
</dbReference>
<dbReference type="PROSITE" id="PS00978">
    <property type="entry name" value="FAD_G3PDH_2"/>
    <property type="match status" value="1"/>
</dbReference>
<dbReference type="Gene3D" id="3.50.50.60">
    <property type="entry name" value="FAD/NAD(P)-binding domain"/>
    <property type="match status" value="1"/>
</dbReference>
<dbReference type="InterPro" id="IPR006076">
    <property type="entry name" value="FAD-dep_OxRdtase"/>
</dbReference>
<feature type="domain" description="Alpha-glycerophosphate oxidase C-terminal" evidence="8">
    <location>
        <begin position="386"/>
        <end position="491"/>
    </location>
</feature>
<protein>
    <recommendedName>
        <fullName evidence="6">Glycerol-3-phosphate dehydrogenase</fullName>
        <ecNumber evidence="6">1.1.5.3</ecNumber>
    </recommendedName>
</protein>
<dbReference type="SUPFAM" id="SSF51905">
    <property type="entry name" value="FAD/NAD(P)-binding domain"/>
    <property type="match status" value="1"/>
</dbReference>
<evidence type="ECO:0000256" key="5">
    <source>
        <dbReference type="ARBA" id="ARBA00023002"/>
    </source>
</evidence>
<dbReference type="PANTHER" id="PTHR11985">
    <property type="entry name" value="GLYCEROL-3-PHOSPHATE DEHYDROGENASE"/>
    <property type="match status" value="1"/>
</dbReference>
<evidence type="ECO:0000259" key="8">
    <source>
        <dbReference type="Pfam" id="PF16901"/>
    </source>
</evidence>
<dbReference type="NCBIfam" id="NF009906">
    <property type="entry name" value="PRK13369.1"/>
    <property type="match status" value="1"/>
</dbReference>
<name>A0A2N3L5Q3_9PROT</name>
<dbReference type="Pfam" id="PF16901">
    <property type="entry name" value="DAO_C"/>
    <property type="match status" value="1"/>
</dbReference>
<comment type="catalytic activity">
    <reaction evidence="6">
        <text>a quinone + sn-glycerol 3-phosphate = dihydroxyacetone phosphate + a quinol</text>
        <dbReference type="Rhea" id="RHEA:18977"/>
        <dbReference type="ChEBI" id="CHEBI:24646"/>
        <dbReference type="ChEBI" id="CHEBI:57597"/>
        <dbReference type="ChEBI" id="CHEBI:57642"/>
        <dbReference type="ChEBI" id="CHEBI:132124"/>
        <dbReference type="EC" id="1.1.5.3"/>
    </reaction>
</comment>
<dbReference type="PANTHER" id="PTHR11985:SF15">
    <property type="entry name" value="GLYCEROL-3-PHOSPHATE DEHYDROGENASE, MITOCHONDRIAL"/>
    <property type="match status" value="1"/>
</dbReference>
<keyword evidence="4" id="KW-0274">FAD</keyword>
<dbReference type="AlphaFoldDB" id="A0A2N3L5Q3"/>
<keyword evidence="3 6" id="KW-0285">Flavoprotein</keyword>
<dbReference type="InterPro" id="IPR036188">
    <property type="entry name" value="FAD/NAD-bd_sf"/>
</dbReference>
<dbReference type="Gene3D" id="3.30.9.10">
    <property type="entry name" value="D-Amino Acid Oxidase, subunit A, domain 2"/>
    <property type="match status" value="1"/>
</dbReference>
<dbReference type="Gene3D" id="1.10.8.870">
    <property type="entry name" value="Alpha-glycerophosphate oxidase, cap domain"/>
    <property type="match status" value="1"/>
</dbReference>
<dbReference type="Pfam" id="PF01266">
    <property type="entry name" value="DAO"/>
    <property type="match status" value="1"/>
</dbReference>
<evidence type="ECO:0000313" key="10">
    <source>
        <dbReference type="Proteomes" id="UP000233332"/>
    </source>
</evidence>
<keyword evidence="5 6" id="KW-0560">Oxidoreductase</keyword>
<dbReference type="EC" id="1.1.5.3" evidence="6"/>
<dbReference type="RefSeq" id="WP_101301889.1">
    <property type="nucleotide sequence ID" value="NZ_NXGX01000004.1"/>
</dbReference>
<dbReference type="Proteomes" id="UP000233332">
    <property type="component" value="Unassembled WGS sequence"/>
</dbReference>
<evidence type="ECO:0000256" key="4">
    <source>
        <dbReference type="ARBA" id="ARBA00022827"/>
    </source>
</evidence>
<dbReference type="Gene3D" id="6.10.250.1890">
    <property type="match status" value="1"/>
</dbReference>
<evidence type="ECO:0000256" key="2">
    <source>
        <dbReference type="ARBA" id="ARBA00007330"/>
    </source>
</evidence>
<comment type="caution">
    <text evidence="9">The sequence shown here is derived from an EMBL/GenBank/DDBJ whole genome shotgun (WGS) entry which is preliminary data.</text>
</comment>
<dbReference type="PRINTS" id="PR01001">
    <property type="entry name" value="FADG3PDH"/>
</dbReference>
<comment type="similarity">
    <text evidence="2 6">Belongs to the FAD-dependent glycerol-3-phosphate dehydrogenase family.</text>
</comment>
<gene>
    <name evidence="9" type="ORF">COO92_10225</name>
</gene>